<gene>
    <name evidence="3" type="ORF">ACFQ5X_17315</name>
</gene>
<evidence type="ECO:0000313" key="4">
    <source>
        <dbReference type="Proteomes" id="UP001597058"/>
    </source>
</evidence>
<dbReference type="InterPro" id="IPR029032">
    <property type="entry name" value="AhpD-like"/>
</dbReference>
<reference evidence="4" key="1">
    <citation type="journal article" date="2019" name="Int. J. Syst. Evol. Microbiol.">
        <title>The Global Catalogue of Microorganisms (GCM) 10K type strain sequencing project: providing services to taxonomists for standard genome sequencing and annotation.</title>
        <authorList>
            <consortium name="The Broad Institute Genomics Platform"/>
            <consortium name="The Broad Institute Genome Sequencing Center for Infectious Disease"/>
            <person name="Wu L."/>
            <person name="Ma J."/>
        </authorList>
    </citation>
    <scope>NUCLEOTIDE SEQUENCE [LARGE SCALE GENOMIC DNA]</scope>
    <source>
        <strain evidence="4">CGMCC 4.7020</strain>
    </source>
</reference>
<evidence type="ECO:0000313" key="3">
    <source>
        <dbReference type="EMBL" id="MFD1307602.1"/>
    </source>
</evidence>
<comment type="caution">
    <text evidence="3">The sequence shown here is derived from an EMBL/GenBank/DDBJ whole genome shotgun (WGS) entry which is preliminary data.</text>
</comment>
<dbReference type="InterPro" id="IPR004675">
    <property type="entry name" value="AhpD_core"/>
</dbReference>
<accession>A0ABW3XDS4</accession>
<keyword evidence="4" id="KW-1185">Reference proteome</keyword>
<sequence>MDSLDSLGRLREHPPRPGPAEPAPRAFEAVGRPDAAAKRGLAPVLLNLVKIRAAQITHCALCLDMHSGDALAAGESAGRILRLGAWRESMHFYKAKEIAAIELTEAITVRTDGSVPDEVYARVAAEFDESELARLVAVITMLNGRNGFGVSTCLVPGHCASAI</sequence>
<dbReference type="Pfam" id="PF02627">
    <property type="entry name" value="CMD"/>
    <property type="match status" value="1"/>
</dbReference>
<dbReference type="Gene3D" id="1.20.1290.10">
    <property type="entry name" value="AhpD-like"/>
    <property type="match status" value="1"/>
</dbReference>
<feature type="region of interest" description="Disordered" evidence="1">
    <location>
        <begin position="1"/>
        <end position="26"/>
    </location>
</feature>
<dbReference type="NCBIfam" id="TIGR00778">
    <property type="entry name" value="ahpD_dom"/>
    <property type="match status" value="1"/>
</dbReference>
<dbReference type="PANTHER" id="PTHR34846">
    <property type="entry name" value="4-CARBOXYMUCONOLACTONE DECARBOXYLASE FAMILY PROTEIN (AFU_ORTHOLOGUE AFUA_6G11590)"/>
    <property type="match status" value="1"/>
</dbReference>
<protein>
    <submittedName>
        <fullName evidence="3">Carboxymuconolactone decarboxylase family protein</fullName>
    </submittedName>
</protein>
<evidence type="ECO:0000259" key="2">
    <source>
        <dbReference type="Pfam" id="PF02627"/>
    </source>
</evidence>
<dbReference type="EMBL" id="JBHTMM010000019">
    <property type="protein sequence ID" value="MFD1307602.1"/>
    <property type="molecule type" value="Genomic_DNA"/>
</dbReference>
<feature type="domain" description="Carboxymuconolactone decarboxylase-like" evidence="2">
    <location>
        <begin position="24"/>
        <end position="105"/>
    </location>
</feature>
<dbReference type="RefSeq" id="WP_381242790.1">
    <property type="nucleotide sequence ID" value="NZ_JBHSKH010000136.1"/>
</dbReference>
<proteinExistence type="predicted"/>
<dbReference type="Proteomes" id="UP001597058">
    <property type="component" value="Unassembled WGS sequence"/>
</dbReference>
<organism evidence="3 4">
    <name type="scientific">Streptomyces kaempferi</name>
    <dbReference type="NCBI Taxonomy" id="333725"/>
    <lineage>
        <taxon>Bacteria</taxon>
        <taxon>Bacillati</taxon>
        <taxon>Actinomycetota</taxon>
        <taxon>Actinomycetes</taxon>
        <taxon>Kitasatosporales</taxon>
        <taxon>Streptomycetaceae</taxon>
        <taxon>Streptomyces</taxon>
    </lineage>
</organism>
<evidence type="ECO:0000256" key="1">
    <source>
        <dbReference type="SAM" id="MobiDB-lite"/>
    </source>
</evidence>
<dbReference type="InterPro" id="IPR003779">
    <property type="entry name" value="CMD-like"/>
</dbReference>
<dbReference type="SUPFAM" id="SSF69118">
    <property type="entry name" value="AhpD-like"/>
    <property type="match status" value="1"/>
</dbReference>
<dbReference type="PANTHER" id="PTHR34846:SF10">
    <property type="entry name" value="CYTOPLASMIC PROTEIN"/>
    <property type="match status" value="1"/>
</dbReference>
<name>A0ABW3XDS4_9ACTN</name>